<evidence type="ECO:0000256" key="2">
    <source>
        <dbReference type="ARBA" id="ARBA00023315"/>
    </source>
</evidence>
<dbReference type="AlphaFoldDB" id="A0A3P1S114"/>
<dbReference type="RefSeq" id="WP_049543882.1">
    <property type="nucleotide sequence ID" value="NZ_JAJEPA010000005.1"/>
</dbReference>
<organism evidence="4 5">
    <name type="scientific">Streptococcus sanguinis</name>
    <dbReference type="NCBI Taxonomy" id="1305"/>
    <lineage>
        <taxon>Bacteria</taxon>
        <taxon>Bacillati</taxon>
        <taxon>Bacillota</taxon>
        <taxon>Bacilli</taxon>
        <taxon>Lactobacillales</taxon>
        <taxon>Streptococcaceae</taxon>
        <taxon>Streptococcus</taxon>
    </lineage>
</organism>
<reference evidence="4 5" key="1">
    <citation type="submission" date="2018-11" db="EMBL/GenBank/DDBJ databases">
        <title>Genomes From Bacteria Associated with the Canine Oral Cavity: a Test Case for Automated Genome-Based Taxonomic Assignment.</title>
        <authorList>
            <person name="Coil D.A."/>
            <person name="Jospin G."/>
            <person name="Darling A.E."/>
            <person name="Wallis C."/>
            <person name="Davis I.J."/>
            <person name="Harris S."/>
            <person name="Eisen J.A."/>
            <person name="Holcombe L.J."/>
            <person name="O'Flynn C."/>
        </authorList>
    </citation>
    <scope>NUCLEOTIDE SEQUENCE [LARGE SCALE GENOMIC DNA]</scope>
    <source>
        <strain evidence="4 5">OH953</strain>
    </source>
</reference>
<dbReference type="InterPro" id="IPR051635">
    <property type="entry name" value="SNAT-like"/>
</dbReference>
<accession>A0A3P1S114</accession>
<dbReference type="Proteomes" id="UP000277597">
    <property type="component" value="Unassembled WGS sequence"/>
</dbReference>
<evidence type="ECO:0000256" key="1">
    <source>
        <dbReference type="ARBA" id="ARBA00022679"/>
    </source>
</evidence>
<gene>
    <name evidence="4" type="ORF">EII39_10580</name>
</gene>
<dbReference type="CDD" id="cd04301">
    <property type="entry name" value="NAT_SF"/>
    <property type="match status" value="1"/>
</dbReference>
<feature type="domain" description="N-acetyltransferase" evidence="3">
    <location>
        <begin position="1"/>
        <end position="163"/>
    </location>
</feature>
<protein>
    <submittedName>
        <fullName evidence="4">GNAT family N-acetyltransferase</fullName>
    </submittedName>
</protein>
<keyword evidence="2" id="KW-0012">Acyltransferase</keyword>
<dbReference type="PANTHER" id="PTHR10908:SF0">
    <property type="entry name" value="SEROTONIN N-ACETYLTRANSFERASE"/>
    <property type="match status" value="1"/>
</dbReference>
<dbReference type="InterPro" id="IPR000182">
    <property type="entry name" value="GNAT_dom"/>
</dbReference>
<evidence type="ECO:0000313" key="4">
    <source>
        <dbReference type="EMBL" id="RRC90813.1"/>
    </source>
</evidence>
<comment type="caution">
    <text evidence="4">The sequence shown here is derived from an EMBL/GenBank/DDBJ whole genome shotgun (WGS) entry which is preliminary data.</text>
</comment>
<dbReference type="Pfam" id="PF00583">
    <property type="entry name" value="Acetyltransf_1"/>
    <property type="match status" value="1"/>
</dbReference>
<evidence type="ECO:0000259" key="3">
    <source>
        <dbReference type="PROSITE" id="PS51186"/>
    </source>
</evidence>
<evidence type="ECO:0000313" key="5">
    <source>
        <dbReference type="Proteomes" id="UP000277597"/>
    </source>
</evidence>
<keyword evidence="1 4" id="KW-0808">Transferase</keyword>
<dbReference type="GO" id="GO:0008080">
    <property type="term" value="F:N-acetyltransferase activity"/>
    <property type="evidence" value="ECO:0007669"/>
    <property type="project" value="UniProtKB-ARBA"/>
</dbReference>
<dbReference type="EMBL" id="RQZI01000015">
    <property type="protein sequence ID" value="RRC90813.1"/>
    <property type="molecule type" value="Genomic_DNA"/>
</dbReference>
<dbReference type="PROSITE" id="PS51186">
    <property type="entry name" value="GNAT"/>
    <property type="match status" value="1"/>
</dbReference>
<dbReference type="SUPFAM" id="SSF55729">
    <property type="entry name" value="Acyl-CoA N-acyltransferases (Nat)"/>
    <property type="match status" value="1"/>
</dbReference>
<sequence length="174" mass="19467">MIIRQAQMADLDAIYAIELENFSPEEAVSRESLAAHIQTLSSTFLVAEKDSKILGYLEGPVRPERYLKDISFTEEIEDYGHLDGGFISLTSLSISKDAQGMGVGRKLLEAMKEIAIADERHGINLTCHDYLTAYYEKHAFVNEGLSKSTYAGAAWFDMVWENPSLKLKKANTKL</sequence>
<name>A0A3P1S114_STRSA</name>
<proteinExistence type="predicted"/>
<dbReference type="InterPro" id="IPR016181">
    <property type="entry name" value="Acyl_CoA_acyltransferase"/>
</dbReference>
<dbReference type="PANTHER" id="PTHR10908">
    <property type="entry name" value="SEROTONIN N-ACETYLTRANSFERASE"/>
    <property type="match status" value="1"/>
</dbReference>
<dbReference type="Gene3D" id="3.40.630.30">
    <property type="match status" value="1"/>
</dbReference>